<evidence type="ECO:0000313" key="3">
    <source>
        <dbReference type="Proteomes" id="UP001415857"/>
    </source>
</evidence>
<protein>
    <submittedName>
        <fullName evidence="2">Uncharacterized protein</fullName>
    </submittedName>
</protein>
<feature type="compositionally biased region" description="Polar residues" evidence="1">
    <location>
        <begin position="70"/>
        <end position="87"/>
    </location>
</feature>
<evidence type="ECO:0000313" key="2">
    <source>
        <dbReference type="EMBL" id="KAK9280706.1"/>
    </source>
</evidence>
<feature type="region of interest" description="Disordered" evidence="1">
    <location>
        <begin position="1"/>
        <end position="87"/>
    </location>
</feature>
<accession>A0AAP0WXN6</accession>
<proteinExistence type="predicted"/>
<name>A0AAP0WXN6_LIQFO</name>
<reference evidence="2 3" key="1">
    <citation type="journal article" date="2024" name="Plant J.">
        <title>Genome sequences and population genomics reveal climatic adaptation and genomic divergence between two closely related sweetgum species.</title>
        <authorList>
            <person name="Xu W.Q."/>
            <person name="Ren C.Q."/>
            <person name="Zhang X.Y."/>
            <person name="Comes H.P."/>
            <person name="Liu X.H."/>
            <person name="Li Y.G."/>
            <person name="Kettle C.J."/>
            <person name="Jalonen R."/>
            <person name="Gaisberger H."/>
            <person name="Ma Y.Z."/>
            <person name="Qiu Y.X."/>
        </authorList>
    </citation>
    <scope>NUCLEOTIDE SEQUENCE [LARGE SCALE GENOMIC DNA]</scope>
    <source>
        <strain evidence="2">Hangzhou</strain>
    </source>
</reference>
<dbReference type="Proteomes" id="UP001415857">
    <property type="component" value="Unassembled WGS sequence"/>
</dbReference>
<keyword evidence="3" id="KW-1185">Reference proteome</keyword>
<comment type="caution">
    <text evidence="2">The sequence shown here is derived from an EMBL/GenBank/DDBJ whole genome shotgun (WGS) entry which is preliminary data.</text>
</comment>
<sequence>MDRPPNSFDPPKLQPGGKLRIGFIEKRGCHGYQIKGSRKRRRRESRSESRGNLADAVPKHWIFPRKIGGSESTDLHNSGSSVSVGLP</sequence>
<evidence type="ECO:0000256" key="1">
    <source>
        <dbReference type="SAM" id="MobiDB-lite"/>
    </source>
</evidence>
<dbReference type="EMBL" id="JBBPBK010000008">
    <property type="protein sequence ID" value="KAK9280706.1"/>
    <property type="molecule type" value="Genomic_DNA"/>
</dbReference>
<dbReference type="AlphaFoldDB" id="A0AAP0WXN6"/>
<gene>
    <name evidence="2" type="ORF">L1049_014404</name>
</gene>
<organism evidence="2 3">
    <name type="scientific">Liquidambar formosana</name>
    <name type="common">Formosan gum</name>
    <dbReference type="NCBI Taxonomy" id="63359"/>
    <lineage>
        <taxon>Eukaryota</taxon>
        <taxon>Viridiplantae</taxon>
        <taxon>Streptophyta</taxon>
        <taxon>Embryophyta</taxon>
        <taxon>Tracheophyta</taxon>
        <taxon>Spermatophyta</taxon>
        <taxon>Magnoliopsida</taxon>
        <taxon>eudicotyledons</taxon>
        <taxon>Gunneridae</taxon>
        <taxon>Pentapetalae</taxon>
        <taxon>Saxifragales</taxon>
        <taxon>Altingiaceae</taxon>
        <taxon>Liquidambar</taxon>
    </lineage>
</organism>